<dbReference type="PANTHER" id="PTHR38849:SF1">
    <property type="entry name" value="SMALL SECRETED PROTEIN"/>
    <property type="match status" value="1"/>
</dbReference>
<sequence length="200" mass="22384">MILFSKRFLVFSIWLSQFVDCSPLSYHMSRDLKIHKSIKRSIVRRLEYEEFQISDGLSGNCSKKAERIFLTPYNVTQVTLLNTGTPNPIGRVNGVSIDKSDLDVCKKMTRAAVDAEDSFNTEITKSGGPKTILGREFQNGKICNKVLKLTGSVLCLQMEVQLGVATTARRKKIAEQITNLQENILIDKAASGQKQRSVQV</sequence>
<reference evidence="2 4" key="1">
    <citation type="submission" date="2017-11" db="EMBL/GenBank/DDBJ databases">
        <title>De novo assembly and phasing of dikaryotic genomes from two isolates of Puccinia coronata f. sp. avenae, the causal agent of oat crown rust.</title>
        <authorList>
            <person name="Miller M.E."/>
            <person name="Zhang Y."/>
            <person name="Omidvar V."/>
            <person name="Sperschneider J."/>
            <person name="Schwessinger B."/>
            <person name="Raley C."/>
            <person name="Palmer J.M."/>
            <person name="Garnica D."/>
            <person name="Upadhyaya N."/>
            <person name="Rathjen J."/>
            <person name="Taylor J.M."/>
            <person name="Park R.F."/>
            <person name="Dodds P.N."/>
            <person name="Hirsch C.D."/>
            <person name="Kianian S.F."/>
            <person name="Figueroa M."/>
        </authorList>
    </citation>
    <scope>NUCLEOTIDE SEQUENCE [LARGE SCALE GENOMIC DNA]</scope>
    <source>
        <strain evidence="2">12SD80</strain>
    </source>
</reference>
<evidence type="ECO:0000313" key="3">
    <source>
        <dbReference type="EMBL" id="PLW47691.1"/>
    </source>
</evidence>
<feature type="signal peptide" evidence="1">
    <location>
        <begin position="1"/>
        <end position="21"/>
    </location>
</feature>
<dbReference type="EMBL" id="PGCI01000029">
    <property type="protein sequence ID" value="PLW47691.1"/>
    <property type="molecule type" value="Genomic_DNA"/>
</dbReference>
<comment type="caution">
    <text evidence="2">The sequence shown here is derived from an EMBL/GenBank/DDBJ whole genome shotgun (WGS) entry which is preliminary data.</text>
</comment>
<dbReference type="PANTHER" id="PTHR38849">
    <property type="entry name" value="SMALL SECRETED PROTEIN"/>
    <property type="match status" value="1"/>
</dbReference>
<dbReference type="Proteomes" id="UP000235392">
    <property type="component" value="Unassembled WGS sequence"/>
</dbReference>
<proteinExistence type="predicted"/>
<organism evidence="2 4">
    <name type="scientific">Puccinia coronata f. sp. avenae</name>
    <dbReference type="NCBI Taxonomy" id="200324"/>
    <lineage>
        <taxon>Eukaryota</taxon>
        <taxon>Fungi</taxon>
        <taxon>Dikarya</taxon>
        <taxon>Basidiomycota</taxon>
        <taxon>Pucciniomycotina</taxon>
        <taxon>Pucciniomycetes</taxon>
        <taxon>Pucciniales</taxon>
        <taxon>Pucciniaceae</taxon>
        <taxon>Puccinia</taxon>
    </lineage>
</organism>
<evidence type="ECO:0000313" key="2">
    <source>
        <dbReference type="EMBL" id="PLW12573.1"/>
    </source>
</evidence>
<keyword evidence="1" id="KW-0732">Signal</keyword>
<dbReference type="AlphaFoldDB" id="A0A2N5SH63"/>
<name>A0A2N5SH63_9BASI</name>
<evidence type="ECO:0000256" key="1">
    <source>
        <dbReference type="SAM" id="SignalP"/>
    </source>
</evidence>
<evidence type="ECO:0000313" key="4">
    <source>
        <dbReference type="Proteomes" id="UP000235392"/>
    </source>
</evidence>
<protein>
    <submittedName>
        <fullName evidence="2">Uncharacterized protein</fullName>
    </submittedName>
</protein>
<accession>A0A2N5SH63</accession>
<dbReference type="EMBL" id="PGCI01000880">
    <property type="protein sequence ID" value="PLW12573.1"/>
    <property type="molecule type" value="Genomic_DNA"/>
</dbReference>
<gene>
    <name evidence="3" type="ORF">PCASD_04096</name>
    <name evidence="2" type="ORF">PCASD_16864</name>
</gene>
<feature type="chain" id="PRO_5014563179" evidence="1">
    <location>
        <begin position="22"/>
        <end position="200"/>
    </location>
</feature>